<evidence type="ECO:0000256" key="7">
    <source>
        <dbReference type="ARBA" id="ARBA00023242"/>
    </source>
</evidence>
<dbReference type="GO" id="GO:0007526">
    <property type="term" value="P:larval somatic muscle development"/>
    <property type="evidence" value="ECO:0007669"/>
    <property type="project" value="UniProtKB-ARBA"/>
</dbReference>
<keyword evidence="7" id="KW-0539">Nucleus</keyword>
<evidence type="ECO:0000256" key="3">
    <source>
        <dbReference type="ARBA" id="ARBA00022782"/>
    </source>
</evidence>
<dbReference type="GO" id="GO:0007464">
    <property type="term" value="P:R3/R4 cell fate commitment"/>
    <property type="evidence" value="ECO:0007669"/>
    <property type="project" value="UniProtKB-ARBA"/>
</dbReference>
<dbReference type="GO" id="GO:0016199">
    <property type="term" value="P:axon midline choice point recognition"/>
    <property type="evidence" value="ECO:0007669"/>
    <property type="project" value="UniProtKB-ARBA"/>
</dbReference>
<dbReference type="GO" id="GO:0008406">
    <property type="term" value="P:gonad development"/>
    <property type="evidence" value="ECO:0007669"/>
    <property type="project" value="UniProtKB-ARBA"/>
</dbReference>
<evidence type="ECO:0000313" key="12">
    <source>
        <dbReference type="Proteomes" id="UP001154114"/>
    </source>
</evidence>
<feature type="region of interest" description="Disordered" evidence="9">
    <location>
        <begin position="295"/>
        <end position="319"/>
    </location>
</feature>
<dbReference type="PROSITE" id="PS50097">
    <property type="entry name" value="BTB"/>
    <property type="match status" value="1"/>
</dbReference>
<keyword evidence="3" id="KW-0221">Differentiation</keyword>
<accession>A0A9P0BKN9</accession>
<feature type="domain" description="BTB" evidence="10">
    <location>
        <begin position="53"/>
        <end position="118"/>
    </location>
</feature>
<keyword evidence="5" id="KW-0805">Transcription regulation</keyword>
<sequence length="319" mass="34980">MANLEPEERMNFEEETYENIVYESELKVEIHVNNFERLIKNQLISNYEDPETADCIIACDGNLLKAHKTILAAGSGYFKHILKQSPKEQKHIFFADVAFDVLKDLIQFMYTGKIKIPKNRVEEYISFSKRIALKPLAATLIDDFEIPTFDSPLQLYDLPEPTVQISTTNCGPVPGPILTPSRVGTPGPSNAVLPFAGPSNEGQLYTAPTYDESTVGETPFSGSSYTEQSRAAPPFAGPSYASPFLRMPSDGIPFAAQLYAAPPIPRPTYGVYTQLGQPWADSVRPGSPCVECTPPETATPAVDIQTPSSPAVVELSDDE</sequence>
<keyword evidence="4" id="KW-0524">Neurogenesis</keyword>
<dbReference type="GO" id="GO:0035167">
    <property type="term" value="P:larval lymph gland hemopoiesis"/>
    <property type="evidence" value="ECO:0007669"/>
    <property type="project" value="UniProtKB-ARBA"/>
</dbReference>
<evidence type="ECO:0000256" key="2">
    <source>
        <dbReference type="ARBA" id="ARBA00022473"/>
    </source>
</evidence>
<dbReference type="InterPro" id="IPR011333">
    <property type="entry name" value="SKP1/BTB/POZ_sf"/>
</dbReference>
<dbReference type="Proteomes" id="UP001154114">
    <property type="component" value="Chromosome 1"/>
</dbReference>
<keyword evidence="12" id="KW-1185">Reference proteome</keyword>
<dbReference type="PANTHER" id="PTHR23110">
    <property type="entry name" value="BTB DOMAIN TRANSCRIPTION FACTOR"/>
    <property type="match status" value="1"/>
</dbReference>
<comment type="subcellular location">
    <subcellularLocation>
        <location evidence="1">Nucleus</location>
    </subcellularLocation>
</comment>
<evidence type="ECO:0000313" key="11">
    <source>
        <dbReference type="EMBL" id="CAH0577859.1"/>
    </source>
</evidence>
<evidence type="ECO:0000256" key="1">
    <source>
        <dbReference type="ARBA" id="ARBA00004123"/>
    </source>
</evidence>
<dbReference type="GO" id="GO:0045467">
    <property type="term" value="P:R7 cell development"/>
    <property type="evidence" value="ECO:0007669"/>
    <property type="project" value="UniProtKB-ARBA"/>
</dbReference>
<dbReference type="Pfam" id="PF00651">
    <property type="entry name" value="BTB"/>
    <property type="match status" value="1"/>
</dbReference>
<dbReference type="GO" id="GO:0006357">
    <property type="term" value="P:regulation of transcription by RNA polymerase II"/>
    <property type="evidence" value="ECO:0007669"/>
    <property type="project" value="TreeGrafter"/>
</dbReference>
<evidence type="ECO:0000259" key="10">
    <source>
        <dbReference type="PROSITE" id="PS50097"/>
    </source>
</evidence>
<evidence type="ECO:0000256" key="4">
    <source>
        <dbReference type="ARBA" id="ARBA00022902"/>
    </source>
</evidence>
<dbReference type="InterPro" id="IPR051095">
    <property type="entry name" value="Dros_DevTransReg"/>
</dbReference>
<name>A0A9P0BKN9_CHRIL</name>
<keyword evidence="6" id="KW-0804">Transcription</keyword>
<reference evidence="11" key="1">
    <citation type="submission" date="2021-12" db="EMBL/GenBank/DDBJ databases">
        <authorList>
            <person name="King R."/>
        </authorList>
    </citation>
    <scope>NUCLEOTIDE SEQUENCE</scope>
</reference>
<dbReference type="SUPFAM" id="SSF54695">
    <property type="entry name" value="POZ domain"/>
    <property type="match status" value="1"/>
</dbReference>
<dbReference type="PANTHER" id="PTHR23110:SF111">
    <property type="entry name" value="LONGITUDINALS LACKING PROTEIN, ISOFORMS F_I_K_T"/>
    <property type="match status" value="1"/>
</dbReference>
<dbReference type="GO" id="GO:0005634">
    <property type="term" value="C:nucleus"/>
    <property type="evidence" value="ECO:0007669"/>
    <property type="project" value="UniProtKB-SubCell"/>
</dbReference>
<gene>
    <name evidence="11" type="ORF">CINC_LOCUS240</name>
</gene>
<dbReference type="GO" id="GO:0048813">
    <property type="term" value="P:dendrite morphogenesis"/>
    <property type="evidence" value="ECO:0007669"/>
    <property type="project" value="UniProtKB-ARBA"/>
</dbReference>
<evidence type="ECO:0000256" key="9">
    <source>
        <dbReference type="SAM" id="MobiDB-lite"/>
    </source>
</evidence>
<dbReference type="GO" id="GO:0045476">
    <property type="term" value="P:nurse cell apoptotic process"/>
    <property type="evidence" value="ECO:0007669"/>
    <property type="project" value="UniProtKB-ARBA"/>
</dbReference>
<dbReference type="SMART" id="SM00225">
    <property type="entry name" value="BTB"/>
    <property type="match status" value="1"/>
</dbReference>
<dbReference type="Gene3D" id="3.30.710.10">
    <property type="entry name" value="Potassium Channel Kv1.1, Chain A"/>
    <property type="match status" value="1"/>
</dbReference>
<keyword evidence="2" id="KW-0217">Developmental protein</keyword>
<dbReference type="AlphaFoldDB" id="A0A9P0BKN9"/>
<evidence type="ECO:0000256" key="5">
    <source>
        <dbReference type="ARBA" id="ARBA00023015"/>
    </source>
</evidence>
<dbReference type="OrthoDB" id="10261408at2759"/>
<proteinExistence type="predicted"/>
<evidence type="ECO:0000256" key="8">
    <source>
        <dbReference type="ARBA" id="ARBA00037382"/>
    </source>
</evidence>
<protein>
    <recommendedName>
        <fullName evidence="10">BTB domain-containing protein</fullName>
    </recommendedName>
</protein>
<dbReference type="InterPro" id="IPR000210">
    <property type="entry name" value="BTB/POZ_dom"/>
</dbReference>
<evidence type="ECO:0000256" key="6">
    <source>
        <dbReference type="ARBA" id="ARBA00023163"/>
    </source>
</evidence>
<organism evidence="11 12">
    <name type="scientific">Chrysodeixis includens</name>
    <name type="common">Soybean looper</name>
    <name type="synonym">Pseudoplusia includens</name>
    <dbReference type="NCBI Taxonomy" id="689277"/>
    <lineage>
        <taxon>Eukaryota</taxon>
        <taxon>Metazoa</taxon>
        <taxon>Ecdysozoa</taxon>
        <taxon>Arthropoda</taxon>
        <taxon>Hexapoda</taxon>
        <taxon>Insecta</taxon>
        <taxon>Pterygota</taxon>
        <taxon>Neoptera</taxon>
        <taxon>Endopterygota</taxon>
        <taxon>Lepidoptera</taxon>
        <taxon>Glossata</taxon>
        <taxon>Ditrysia</taxon>
        <taxon>Noctuoidea</taxon>
        <taxon>Noctuidae</taxon>
        <taxon>Plusiinae</taxon>
        <taxon>Chrysodeixis</taxon>
    </lineage>
</organism>
<dbReference type="EMBL" id="LR824004">
    <property type="protein sequence ID" value="CAH0577859.1"/>
    <property type="molecule type" value="Genomic_DNA"/>
</dbReference>
<comment type="function">
    <text evidence="8">Putative transcription factor required for axon growth and guidance in the central and peripheral nervous systems. Repels CNS axons away from the midline by promoting the expression of the midline repellent sli and its receptor robo.</text>
</comment>